<accession>A0A554WNV4</accession>
<gene>
    <name evidence="1" type="ORF">Tsedi_01502</name>
</gene>
<proteinExistence type="predicted"/>
<evidence type="ECO:0000313" key="2">
    <source>
        <dbReference type="Proteomes" id="UP000320225"/>
    </source>
</evidence>
<protein>
    <submittedName>
        <fullName evidence="1">Uncharacterized protein</fullName>
    </submittedName>
</protein>
<organism evidence="1 2">
    <name type="scientific">Tepidimonas sediminis</name>
    <dbReference type="NCBI Taxonomy" id="2588941"/>
    <lineage>
        <taxon>Bacteria</taxon>
        <taxon>Pseudomonadati</taxon>
        <taxon>Pseudomonadota</taxon>
        <taxon>Betaproteobacteria</taxon>
        <taxon>Burkholderiales</taxon>
        <taxon>Tepidimonas</taxon>
    </lineage>
</organism>
<dbReference type="EMBL" id="VJND01000008">
    <property type="protein sequence ID" value="TSE25255.1"/>
    <property type="molecule type" value="Genomic_DNA"/>
</dbReference>
<evidence type="ECO:0000313" key="1">
    <source>
        <dbReference type="EMBL" id="TSE25255.1"/>
    </source>
</evidence>
<sequence length="71" mass="7429">MAAELGVVGLCAPWGLQQVVPKATAADFSPVLQIALRSGIAAVLVAALIRLRAEPMPWAASGWARGCWTSR</sequence>
<reference evidence="1 2" key="1">
    <citation type="submission" date="2019-07" db="EMBL/GenBank/DDBJ databases">
        <title>Tepidimonas sediminis YIM 72259 draft genome.</title>
        <authorList>
            <person name="Da Costa M.S."/>
            <person name="Froufe H.J.C."/>
            <person name="Egas C."/>
            <person name="Albuquerque L."/>
        </authorList>
    </citation>
    <scope>NUCLEOTIDE SEQUENCE [LARGE SCALE GENOMIC DNA]</scope>
    <source>
        <strain evidence="1 2">YIM 72259</strain>
    </source>
</reference>
<comment type="caution">
    <text evidence="1">The sequence shown here is derived from an EMBL/GenBank/DDBJ whole genome shotgun (WGS) entry which is preliminary data.</text>
</comment>
<keyword evidence="2" id="KW-1185">Reference proteome</keyword>
<dbReference type="Proteomes" id="UP000320225">
    <property type="component" value="Unassembled WGS sequence"/>
</dbReference>
<dbReference type="RefSeq" id="WP_221934208.1">
    <property type="nucleotide sequence ID" value="NZ_VJND01000008.1"/>
</dbReference>
<dbReference type="AlphaFoldDB" id="A0A554WNV4"/>
<name>A0A554WNV4_9BURK</name>